<dbReference type="InterPro" id="IPR013783">
    <property type="entry name" value="Ig-like_fold"/>
</dbReference>
<name>A0AAN1Y0I5_UNVUL</name>
<evidence type="ECO:0000313" key="4">
    <source>
        <dbReference type="Proteomes" id="UP001317532"/>
    </source>
</evidence>
<dbReference type="EMBL" id="AP025523">
    <property type="protein sequence ID" value="BDE07807.1"/>
    <property type="molecule type" value="Genomic_DNA"/>
</dbReference>
<dbReference type="Pfam" id="PF07705">
    <property type="entry name" value="CARDB"/>
    <property type="match status" value="1"/>
</dbReference>
<dbReference type="AlphaFoldDB" id="A0AAN1Y0I5"/>
<dbReference type="KEGG" id="vab:WPS_30830"/>
<evidence type="ECO:0000256" key="1">
    <source>
        <dbReference type="SAM" id="SignalP"/>
    </source>
</evidence>
<dbReference type="Proteomes" id="UP001317532">
    <property type="component" value="Chromosome"/>
</dbReference>
<feature type="signal peptide" evidence="1">
    <location>
        <begin position="1"/>
        <end position="17"/>
    </location>
</feature>
<evidence type="ECO:0000259" key="2">
    <source>
        <dbReference type="Pfam" id="PF07705"/>
    </source>
</evidence>
<organism evidence="3 4">
    <name type="scientific">Vulcanimicrobium alpinum</name>
    <dbReference type="NCBI Taxonomy" id="3016050"/>
    <lineage>
        <taxon>Bacteria</taxon>
        <taxon>Bacillati</taxon>
        <taxon>Vulcanimicrobiota</taxon>
        <taxon>Vulcanimicrobiia</taxon>
        <taxon>Vulcanimicrobiales</taxon>
        <taxon>Vulcanimicrobiaceae</taxon>
        <taxon>Vulcanimicrobium</taxon>
    </lineage>
</organism>
<proteinExistence type="predicted"/>
<dbReference type="InterPro" id="IPR011635">
    <property type="entry name" value="CARDB"/>
</dbReference>
<gene>
    <name evidence="3" type="ORF">WPS_30830</name>
</gene>
<sequence length="135" mass="14507">MLLLLAAAVLAASGPSACPSDLMVDDPRLKVVRSTDKAFDNYIVTVDVKNDGHDGQGAAIAQRLDLVKDGKVIGTQPIPALGAAVTYPAAFRMQLPHVKKRMPITVTFHYVLADQHDAARENCKNDNDLLTATLQ</sequence>
<dbReference type="RefSeq" id="WP_317995372.1">
    <property type="nucleotide sequence ID" value="NZ_AP025523.1"/>
</dbReference>
<feature type="chain" id="PRO_5042930131" description="CARDB domain-containing protein" evidence="1">
    <location>
        <begin position="18"/>
        <end position="135"/>
    </location>
</feature>
<feature type="domain" description="CARDB" evidence="2">
    <location>
        <begin position="21"/>
        <end position="128"/>
    </location>
</feature>
<dbReference type="Gene3D" id="2.60.40.10">
    <property type="entry name" value="Immunoglobulins"/>
    <property type="match status" value="1"/>
</dbReference>
<reference evidence="3 4" key="1">
    <citation type="journal article" date="2022" name="ISME Commun">
        <title>Vulcanimicrobium alpinus gen. nov. sp. nov., the first cultivated representative of the candidate phylum 'Eremiobacterota', is a metabolically versatile aerobic anoxygenic phototroph.</title>
        <authorList>
            <person name="Yabe S."/>
            <person name="Muto K."/>
            <person name="Abe K."/>
            <person name="Yokota A."/>
            <person name="Staudigel H."/>
            <person name="Tebo B.M."/>
        </authorList>
    </citation>
    <scope>NUCLEOTIDE SEQUENCE [LARGE SCALE GENOMIC DNA]</scope>
    <source>
        <strain evidence="3 4">WC8-2</strain>
    </source>
</reference>
<protein>
    <recommendedName>
        <fullName evidence="2">CARDB domain-containing protein</fullName>
    </recommendedName>
</protein>
<accession>A0AAN1Y0I5</accession>
<keyword evidence="4" id="KW-1185">Reference proteome</keyword>
<evidence type="ECO:0000313" key="3">
    <source>
        <dbReference type="EMBL" id="BDE07807.1"/>
    </source>
</evidence>
<keyword evidence="1" id="KW-0732">Signal</keyword>